<dbReference type="InterPro" id="IPR000387">
    <property type="entry name" value="Tyr_Pase_dom"/>
</dbReference>
<reference evidence="9" key="1">
    <citation type="submission" date="2018-07" db="EMBL/GenBank/DDBJ databases">
        <authorList>
            <person name="Quirk P.G."/>
            <person name="Krulwich T.A."/>
        </authorList>
    </citation>
    <scope>NUCLEOTIDE SEQUENCE</scope>
</reference>
<feature type="domain" description="Tyrosine-protein phosphatase" evidence="6">
    <location>
        <begin position="205"/>
        <end position="348"/>
    </location>
</feature>
<dbReference type="Gene3D" id="3.40.250.10">
    <property type="entry name" value="Rhodanese-like domain"/>
    <property type="match status" value="1"/>
</dbReference>
<dbReference type="SMART" id="SM00450">
    <property type="entry name" value="RHOD"/>
    <property type="match status" value="1"/>
</dbReference>
<dbReference type="EC" id="3.1.3.48" evidence="2"/>
<keyword evidence="4" id="KW-0904">Protein phosphatase</keyword>
<comment type="similarity">
    <text evidence="1">Belongs to the protein-tyrosine phosphatase family. Non-receptor class dual specificity subfamily.</text>
</comment>
<feature type="region of interest" description="Disordered" evidence="5">
    <location>
        <begin position="346"/>
        <end position="372"/>
    </location>
</feature>
<dbReference type="GO" id="GO:0008330">
    <property type="term" value="F:protein tyrosine/threonine phosphatase activity"/>
    <property type="evidence" value="ECO:0007669"/>
    <property type="project" value="TreeGrafter"/>
</dbReference>
<dbReference type="OMA" id="SADWQDS"/>
<evidence type="ECO:0000256" key="2">
    <source>
        <dbReference type="ARBA" id="ARBA00013064"/>
    </source>
</evidence>
<feature type="domain" description="Tyrosine specific protein phosphatases" evidence="7">
    <location>
        <begin position="269"/>
        <end position="329"/>
    </location>
</feature>
<evidence type="ECO:0000256" key="5">
    <source>
        <dbReference type="SAM" id="MobiDB-lite"/>
    </source>
</evidence>
<dbReference type="VEuPathDB" id="VectorBase:CSON009780"/>
<evidence type="ECO:0000259" key="7">
    <source>
        <dbReference type="PROSITE" id="PS50056"/>
    </source>
</evidence>
<dbReference type="GO" id="GO:0033550">
    <property type="term" value="F:MAP kinase tyrosine phosphatase activity"/>
    <property type="evidence" value="ECO:0007669"/>
    <property type="project" value="TreeGrafter"/>
</dbReference>
<dbReference type="GO" id="GO:0043409">
    <property type="term" value="P:negative regulation of MAPK cascade"/>
    <property type="evidence" value="ECO:0007669"/>
    <property type="project" value="TreeGrafter"/>
</dbReference>
<dbReference type="GO" id="GO:0005829">
    <property type="term" value="C:cytosol"/>
    <property type="evidence" value="ECO:0007669"/>
    <property type="project" value="TreeGrafter"/>
</dbReference>
<evidence type="ECO:0000259" key="6">
    <source>
        <dbReference type="PROSITE" id="PS50054"/>
    </source>
</evidence>
<feature type="compositionally biased region" description="Polar residues" evidence="5">
    <location>
        <begin position="346"/>
        <end position="357"/>
    </location>
</feature>
<evidence type="ECO:0000313" key="9">
    <source>
        <dbReference type="EMBL" id="SSX23892.1"/>
    </source>
</evidence>
<dbReference type="SUPFAM" id="SSF52821">
    <property type="entry name" value="Rhodanese/Cell cycle control phosphatase"/>
    <property type="match status" value="1"/>
</dbReference>
<dbReference type="EMBL" id="UFQT01000391">
    <property type="protein sequence ID" value="SSX23892.1"/>
    <property type="molecule type" value="Genomic_DNA"/>
</dbReference>
<feature type="domain" description="Rhodanese" evidence="8">
    <location>
        <begin position="17"/>
        <end position="152"/>
    </location>
</feature>
<dbReference type="InterPro" id="IPR008343">
    <property type="entry name" value="MKP"/>
</dbReference>
<dbReference type="SMART" id="SM00195">
    <property type="entry name" value="DSPc"/>
    <property type="match status" value="1"/>
</dbReference>
<evidence type="ECO:0000256" key="4">
    <source>
        <dbReference type="ARBA" id="ARBA00022912"/>
    </source>
</evidence>
<dbReference type="InterPro" id="IPR020422">
    <property type="entry name" value="TYR_PHOSPHATASE_DUAL_dom"/>
</dbReference>
<dbReference type="GO" id="GO:0017017">
    <property type="term" value="F:MAP kinase tyrosine/serine/threonine phosphatase activity"/>
    <property type="evidence" value="ECO:0007669"/>
    <property type="project" value="InterPro"/>
</dbReference>
<evidence type="ECO:0000259" key="8">
    <source>
        <dbReference type="PROSITE" id="PS50206"/>
    </source>
</evidence>
<dbReference type="CDD" id="cd01446">
    <property type="entry name" value="DSP_MapKP"/>
    <property type="match status" value="1"/>
</dbReference>
<dbReference type="Gene3D" id="3.90.190.10">
    <property type="entry name" value="Protein tyrosine phosphatase superfamily"/>
    <property type="match status" value="1"/>
</dbReference>
<sequence length="422" mass="47613">MEVSAEWLQNQLRKPNSMDVLLILDCRLQSDFLESHIKGSLNFFLPSIILRRLHQKKLDLFSTIKCRDLKNRIMSNYTSSKDGNFTFVLYNNINPCCTTTDVSSGDISTGLNNTEINSFNVLKKILKEDGCTLVTLEGGFRHFFETYPEWCENEALLTTEYNPSEQLMGLRSLRISIPFSDSAGTSSTESSDCESGGFMCDQTQAPVEILPWLYLGNSIHSEDLEALQKYNIRYVLNVTPNLPNVFERSGTIKYLQIPITDHWSQDLSVHFPGAIKFIEEARSKNSAVLVHCLAGVSRSVTITLAYLMYARSLCLNDAFSFVRAKKPDISPNFHFMQQLHSFERQLQNDPNRSSTPLSGAGSIPQLGDRKSMGRARRNKYGCTCLEFDCKCVTVDTLFGPFTGVSPDSGIEFDRWSSENTPK</sequence>
<accession>A0A336M0Y7</accession>
<keyword evidence="3" id="KW-0378">Hydrolase</keyword>
<dbReference type="Pfam" id="PF00782">
    <property type="entry name" value="DSPc"/>
    <property type="match status" value="1"/>
</dbReference>
<dbReference type="PRINTS" id="PR01764">
    <property type="entry name" value="MAPKPHPHTASE"/>
</dbReference>
<dbReference type="PANTHER" id="PTHR10159">
    <property type="entry name" value="DUAL SPECIFICITY PROTEIN PHOSPHATASE"/>
    <property type="match status" value="1"/>
</dbReference>
<gene>
    <name evidence="9" type="primary">CSON009780</name>
</gene>
<dbReference type="InterPro" id="IPR001763">
    <property type="entry name" value="Rhodanese-like_dom"/>
</dbReference>
<dbReference type="AlphaFoldDB" id="A0A336M0Y7"/>
<dbReference type="InterPro" id="IPR036873">
    <property type="entry name" value="Rhodanese-like_dom_sf"/>
</dbReference>
<dbReference type="CDD" id="cd14566">
    <property type="entry name" value="DSP_MKP_classII"/>
    <property type="match status" value="1"/>
</dbReference>
<dbReference type="SUPFAM" id="SSF52799">
    <property type="entry name" value="(Phosphotyrosine protein) phosphatases II"/>
    <property type="match status" value="1"/>
</dbReference>
<dbReference type="Pfam" id="PF00581">
    <property type="entry name" value="Rhodanese"/>
    <property type="match status" value="1"/>
</dbReference>
<dbReference type="PROSITE" id="PS50054">
    <property type="entry name" value="TYR_PHOSPHATASE_DUAL"/>
    <property type="match status" value="1"/>
</dbReference>
<dbReference type="InterPro" id="IPR029021">
    <property type="entry name" value="Prot-tyrosine_phosphatase-like"/>
</dbReference>
<proteinExistence type="inferred from homology"/>
<dbReference type="InterPro" id="IPR000340">
    <property type="entry name" value="Dual-sp_phosphatase_cat-dom"/>
</dbReference>
<protein>
    <recommendedName>
        <fullName evidence="2">protein-tyrosine-phosphatase</fullName>
        <ecNumber evidence="2">3.1.3.48</ecNumber>
    </recommendedName>
</protein>
<evidence type="ECO:0000256" key="3">
    <source>
        <dbReference type="ARBA" id="ARBA00022801"/>
    </source>
</evidence>
<dbReference type="PROSITE" id="PS50056">
    <property type="entry name" value="TYR_PHOSPHATASE_2"/>
    <property type="match status" value="1"/>
</dbReference>
<organism evidence="9">
    <name type="scientific">Culicoides sonorensis</name>
    <name type="common">Biting midge</name>
    <dbReference type="NCBI Taxonomy" id="179676"/>
    <lineage>
        <taxon>Eukaryota</taxon>
        <taxon>Metazoa</taxon>
        <taxon>Ecdysozoa</taxon>
        <taxon>Arthropoda</taxon>
        <taxon>Hexapoda</taxon>
        <taxon>Insecta</taxon>
        <taxon>Pterygota</taxon>
        <taxon>Neoptera</taxon>
        <taxon>Endopterygota</taxon>
        <taxon>Diptera</taxon>
        <taxon>Nematocera</taxon>
        <taxon>Chironomoidea</taxon>
        <taxon>Ceratopogonidae</taxon>
        <taxon>Ceratopogoninae</taxon>
        <taxon>Culicoides</taxon>
        <taxon>Monoculicoides</taxon>
    </lineage>
</organism>
<dbReference type="PANTHER" id="PTHR10159:SF519">
    <property type="entry name" value="DUAL SPECIFICITY PROTEIN PHOSPHATASE MPK3"/>
    <property type="match status" value="1"/>
</dbReference>
<evidence type="ECO:0000256" key="1">
    <source>
        <dbReference type="ARBA" id="ARBA00008601"/>
    </source>
</evidence>
<name>A0A336M0Y7_CULSO</name>
<dbReference type="PROSITE" id="PS50206">
    <property type="entry name" value="RHODANESE_3"/>
    <property type="match status" value="1"/>
</dbReference>